<reference evidence="5 6" key="1">
    <citation type="submission" date="2017-04" db="EMBL/GenBank/DDBJ databases">
        <title>Function of individual gut microbiota members based on whole genome sequencing of pure cultures obtained from chicken caecum.</title>
        <authorList>
            <person name="Medvecky M."/>
            <person name="Cejkova D."/>
            <person name="Polansky O."/>
            <person name="Karasova D."/>
            <person name="Kubasova T."/>
            <person name="Cizek A."/>
            <person name="Rychlik I."/>
        </authorList>
    </citation>
    <scope>NUCLEOTIDE SEQUENCE [LARGE SCALE GENOMIC DNA]</scope>
    <source>
        <strain evidence="5">An179</strain>
        <strain evidence="6">An180</strain>
    </source>
</reference>
<evidence type="ECO:0000313" key="3">
    <source>
        <dbReference type="EMBL" id="OUP54410.1"/>
    </source>
</evidence>
<evidence type="ECO:0000313" key="5">
    <source>
        <dbReference type="Proteomes" id="UP000195326"/>
    </source>
</evidence>
<evidence type="ECO:0000259" key="2">
    <source>
        <dbReference type="PROSITE" id="PS51671"/>
    </source>
</evidence>
<evidence type="ECO:0000313" key="6">
    <source>
        <dbReference type="Proteomes" id="UP000195897"/>
    </source>
</evidence>
<reference evidence="3" key="2">
    <citation type="journal article" date="2018" name="BMC Genomics">
        <title>Whole genome sequencing and function prediction of 133 gut anaerobes isolated from chicken caecum in pure cultures.</title>
        <authorList>
            <person name="Medvecky M."/>
            <person name="Cejkova D."/>
            <person name="Polansky O."/>
            <person name="Karasova D."/>
            <person name="Kubasova T."/>
            <person name="Cizek A."/>
            <person name="Rychlik I."/>
        </authorList>
    </citation>
    <scope>NUCLEOTIDE SEQUENCE</scope>
    <source>
        <strain evidence="4">An179</strain>
        <strain evidence="3">An180</strain>
    </source>
</reference>
<evidence type="ECO:0000313" key="4">
    <source>
        <dbReference type="EMBL" id="OUP60202.1"/>
    </source>
</evidence>
<organism evidence="3 6">
    <name type="scientific">Butyricicoccus pullicaecorum</name>
    <dbReference type="NCBI Taxonomy" id="501571"/>
    <lineage>
        <taxon>Bacteria</taxon>
        <taxon>Bacillati</taxon>
        <taxon>Bacillota</taxon>
        <taxon>Clostridia</taxon>
        <taxon>Eubacteriales</taxon>
        <taxon>Butyricicoccaceae</taxon>
        <taxon>Butyricicoccus</taxon>
    </lineage>
</organism>
<evidence type="ECO:0000256" key="1">
    <source>
        <dbReference type="HAMAP-Rule" id="MF_00707"/>
    </source>
</evidence>
<comment type="similarity">
    <text evidence="1">Belongs to the UPF0735 family.</text>
</comment>
<dbReference type="HAMAP" id="MF_00707">
    <property type="entry name" value="UPF0735"/>
    <property type="match status" value="1"/>
</dbReference>
<dbReference type="SUPFAM" id="SSF55021">
    <property type="entry name" value="ACT-like"/>
    <property type="match status" value="1"/>
</dbReference>
<dbReference type="InterPro" id="IPR008310">
    <property type="entry name" value="UPF0735_ACT_dom-cont"/>
</dbReference>
<accession>A0A1Y4LEU1</accession>
<dbReference type="InterPro" id="IPR002912">
    <property type="entry name" value="ACT_dom"/>
</dbReference>
<proteinExistence type="inferred from homology"/>
<dbReference type="EMBL" id="NFKK01000001">
    <property type="protein sequence ID" value="OUP54410.1"/>
    <property type="molecule type" value="Genomic_DNA"/>
</dbReference>
<feature type="domain" description="ACT" evidence="2">
    <location>
        <begin position="71"/>
        <end position="146"/>
    </location>
</feature>
<dbReference type="PROSITE" id="PS51671">
    <property type="entry name" value="ACT"/>
    <property type="match status" value="1"/>
</dbReference>
<dbReference type="Gene3D" id="3.30.70.260">
    <property type="match status" value="1"/>
</dbReference>
<dbReference type="InterPro" id="IPR045865">
    <property type="entry name" value="ACT-like_dom_sf"/>
</dbReference>
<dbReference type="NCBIfam" id="NF003361">
    <property type="entry name" value="PRK04435.1"/>
    <property type="match status" value="1"/>
</dbReference>
<dbReference type="Proteomes" id="UP000195897">
    <property type="component" value="Unassembled WGS sequence"/>
</dbReference>
<sequence length="147" mass="16140">MENEPKYYLVERALLPEVFQKVVRANAALKAGRVRTASEAAQSVGLSRSAYYKYKDGIRPFYEAAHDRIITFHLMLSDRPGVLSSILGLFARVGANLLTINQSIPMSGQAAVTIAARTEEMKCTVDALMQRAEALDGVLHIEVVASE</sequence>
<dbReference type="PIRSF" id="PIRSF025624">
    <property type="entry name" value="ACT_PheB"/>
    <property type="match status" value="1"/>
</dbReference>
<dbReference type="RefSeq" id="WP_016148323.1">
    <property type="nucleotide sequence ID" value="NZ_CABKSA010000002.1"/>
</dbReference>
<dbReference type="STRING" id="501571.GCA_900143195_00456"/>
<dbReference type="Proteomes" id="UP000195326">
    <property type="component" value="Unassembled WGS sequence"/>
</dbReference>
<name>A0A1Y4LEU1_9FIRM</name>
<comment type="caution">
    <text evidence="3">The sequence shown here is derived from an EMBL/GenBank/DDBJ whole genome shotgun (WGS) entry which is preliminary data.</text>
</comment>
<dbReference type="EMBL" id="NFKL01000003">
    <property type="protein sequence ID" value="OUP60202.1"/>
    <property type="molecule type" value="Genomic_DNA"/>
</dbReference>
<dbReference type="AlphaFoldDB" id="A0A1Y4LEU1"/>
<gene>
    <name evidence="4" type="ORF">B5F15_02785</name>
    <name evidence="3" type="ORF">B5F17_00495</name>
</gene>
<protein>
    <recommendedName>
        <fullName evidence="1">UPF0735 ACT domain-containing protein B5F15_02785</fullName>
    </recommendedName>
</protein>